<evidence type="ECO:0000313" key="3">
    <source>
        <dbReference type="Proteomes" id="UP000054387"/>
    </source>
</evidence>
<keyword evidence="1" id="KW-0472">Membrane</keyword>
<evidence type="ECO:0008006" key="4">
    <source>
        <dbReference type="Google" id="ProtNLM"/>
    </source>
</evidence>
<name>A0A0W1R983_9EURY</name>
<dbReference type="RefSeq" id="WP_058581194.1">
    <property type="nucleotide sequence ID" value="NZ_LOPU01000018.1"/>
</dbReference>
<proteinExistence type="predicted"/>
<keyword evidence="1" id="KW-0812">Transmembrane</keyword>
<evidence type="ECO:0000313" key="2">
    <source>
        <dbReference type="EMBL" id="KTG09839.1"/>
    </source>
</evidence>
<feature type="transmembrane region" description="Helical" evidence="1">
    <location>
        <begin position="31"/>
        <end position="52"/>
    </location>
</feature>
<organism evidence="2 3">
    <name type="scientific">Haloprofundus marisrubri</name>
    <dbReference type="NCBI Taxonomy" id="1514971"/>
    <lineage>
        <taxon>Archaea</taxon>
        <taxon>Methanobacteriati</taxon>
        <taxon>Methanobacteriota</taxon>
        <taxon>Stenosarchaea group</taxon>
        <taxon>Halobacteria</taxon>
        <taxon>Halobacteriales</taxon>
        <taxon>Haloferacaceae</taxon>
        <taxon>Haloprofundus</taxon>
    </lineage>
</organism>
<keyword evidence="3" id="KW-1185">Reference proteome</keyword>
<comment type="caution">
    <text evidence="2">The sequence shown here is derived from an EMBL/GenBank/DDBJ whole genome shotgun (WGS) entry which is preliminary data.</text>
</comment>
<dbReference type="Proteomes" id="UP000054387">
    <property type="component" value="Unassembled WGS sequence"/>
</dbReference>
<gene>
    <name evidence="2" type="ORF">AUR64_09420</name>
</gene>
<protein>
    <recommendedName>
        <fullName evidence="4">Transporter</fullName>
    </recommendedName>
</protein>
<keyword evidence="1" id="KW-1133">Transmembrane helix</keyword>
<dbReference type="OrthoDB" id="214577at2157"/>
<sequence length="61" mass="6260">MQFNLTTTVALFVVLLAVMIGGTVTSPMPTAISAGVSVGIALFGVLALVVGIKHGEYRAVR</sequence>
<evidence type="ECO:0000256" key="1">
    <source>
        <dbReference type="SAM" id="Phobius"/>
    </source>
</evidence>
<dbReference type="STRING" id="1514971.AUR64_09420"/>
<reference evidence="2 3" key="1">
    <citation type="submission" date="2015-12" db="EMBL/GenBank/DDBJ databases">
        <title>Haloprofundus marisrubri gen. nov., sp. nov., an extremely halophilic archaeon isolated from the Discovery deep brine-seawater interface in the Red Sea.</title>
        <authorList>
            <person name="Zhang G."/>
            <person name="Stingl U."/>
            <person name="Rashid M."/>
        </authorList>
    </citation>
    <scope>NUCLEOTIDE SEQUENCE [LARGE SCALE GENOMIC DNA]</scope>
    <source>
        <strain evidence="2 3">SB9</strain>
    </source>
</reference>
<dbReference type="Pfam" id="PF24020">
    <property type="entry name" value="DUF7333"/>
    <property type="match status" value="1"/>
</dbReference>
<dbReference type="AlphaFoldDB" id="A0A0W1R983"/>
<dbReference type="InterPro" id="IPR055757">
    <property type="entry name" value="DUF7333"/>
</dbReference>
<accession>A0A0W1R983</accession>
<dbReference type="EMBL" id="LOPU01000018">
    <property type="protein sequence ID" value="KTG09839.1"/>
    <property type="molecule type" value="Genomic_DNA"/>
</dbReference>